<name>A0ABP7IQ36_9ACTN</name>
<organism evidence="1 2">
    <name type="scientific">Sphaerisporangium flaviroseum</name>
    <dbReference type="NCBI Taxonomy" id="509199"/>
    <lineage>
        <taxon>Bacteria</taxon>
        <taxon>Bacillati</taxon>
        <taxon>Actinomycetota</taxon>
        <taxon>Actinomycetes</taxon>
        <taxon>Streptosporangiales</taxon>
        <taxon>Streptosporangiaceae</taxon>
        <taxon>Sphaerisporangium</taxon>
    </lineage>
</organism>
<dbReference type="Gene3D" id="3.40.50.300">
    <property type="entry name" value="P-loop containing nucleotide triphosphate hydrolases"/>
    <property type="match status" value="1"/>
</dbReference>
<dbReference type="EMBL" id="BAAAZR010000019">
    <property type="protein sequence ID" value="GAA3824058.1"/>
    <property type="molecule type" value="Genomic_DNA"/>
</dbReference>
<evidence type="ECO:0000313" key="2">
    <source>
        <dbReference type="Proteomes" id="UP001500888"/>
    </source>
</evidence>
<evidence type="ECO:0008006" key="3">
    <source>
        <dbReference type="Google" id="ProtNLM"/>
    </source>
</evidence>
<comment type="caution">
    <text evidence="1">The sequence shown here is derived from an EMBL/GenBank/DDBJ whole genome shotgun (WGS) entry which is preliminary data.</text>
</comment>
<gene>
    <name evidence="1" type="ORF">GCM10022226_50800</name>
</gene>
<reference evidence="2" key="1">
    <citation type="journal article" date="2019" name="Int. J. Syst. Evol. Microbiol.">
        <title>The Global Catalogue of Microorganisms (GCM) 10K type strain sequencing project: providing services to taxonomists for standard genome sequencing and annotation.</title>
        <authorList>
            <consortium name="The Broad Institute Genomics Platform"/>
            <consortium name="The Broad Institute Genome Sequencing Center for Infectious Disease"/>
            <person name="Wu L."/>
            <person name="Ma J."/>
        </authorList>
    </citation>
    <scope>NUCLEOTIDE SEQUENCE [LARGE SCALE GENOMIC DNA]</scope>
    <source>
        <strain evidence="2">JCM 16908</strain>
    </source>
</reference>
<accession>A0ABP7IQ36</accession>
<sequence length="317" mass="34520">MCHRRAGRGRFVHLAKGVRLSSLMRPPPHILVVNGIKVRRPVFVLGAPHSGADLLARALKRSPGFHVTMGRTAVAHVVYAFARRPSIMRRKGGGAVRVLRDALAEAWQIIPGACAECPASCREAGAVTGAGPCASPAGIVRFGDANPDLLYSAPVLLQAFPDARFVQLIRDGRDVTADMLADRASMSWSRPGMLSDETEFPNPFLGVNASEHRDKWTTMRPAGKCALRWRSAVRLSAALRQELPRDQLLTLRYEDMAASPGETIAAISGFLETRVSKVALYGTTAPKVGAWRARLRPDDVTLVEKIAKEELTRLGYL</sequence>
<evidence type="ECO:0000313" key="1">
    <source>
        <dbReference type="EMBL" id="GAA3824058.1"/>
    </source>
</evidence>
<dbReference type="SUPFAM" id="SSF52540">
    <property type="entry name" value="P-loop containing nucleoside triphosphate hydrolases"/>
    <property type="match status" value="1"/>
</dbReference>
<proteinExistence type="predicted"/>
<dbReference type="Pfam" id="PF13469">
    <property type="entry name" value="Sulfotransfer_3"/>
    <property type="match status" value="2"/>
</dbReference>
<dbReference type="InterPro" id="IPR027417">
    <property type="entry name" value="P-loop_NTPase"/>
</dbReference>
<dbReference type="Proteomes" id="UP001500888">
    <property type="component" value="Unassembled WGS sequence"/>
</dbReference>
<protein>
    <recommendedName>
        <fullName evidence="3">Sulfotransferase</fullName>
    </recommendedName>
</protein>
<keyword evidence="2" id="KW-1185">Reference proteome</keyword>